<keyword evidence="4" id="KW-1185">Reference proteome</keyword>
<proteinExistence type="predicted"/>
<evidence type="ECO:0000313" key="3">
    <source>
        <dbReference type="EMBL" id="KAG5634063.1"/>
    </source>
</evidence>
<evidence type="ECO:0000313" key="4">
    <source>
        <dbReference type="Proteomes" id="UP000717328"/>
    </source>
</evidence>
<protein>
    <submittedName>
        <fullName evidence="3">Uncharacterized protein</fullName>
    </submittedName>
</protein>
<keyword evidence="2" id="KW-1133">Transmembrane helix</keyword>
<feature type="non-terminal residue" evidence="3">
    <location>
        <position position="388"/>
    </location>
</feature>
<dbReference type="Proteomes" id="UP000717328">
    <property type="component" value="Unassembled WGS sequence"/>
</dbReference>
<dbReference type="OrthoDB" id="2927144at2759"/>
<feature type="transmembrane region" description="Helical" evidence="2">
    <location>
        <begin position="258"/>
        <end position="277"/>
    </location>
</feature>
<keyword evidence="2" id="KW-0812">Transmembrane</keyword>
<reference evidence="3" key="2">
    <citation type="submission" date="2021-10" db="EMBL/GenBank/DDBJ databases">
        <title>Phylogenomics reveals ancestral predisposition of the termite-cultivated fungus Termitomyces towards a domesticated lifestyle.</title>
        <authorList>
            <person name="Auxier B."/>
            <person name="Grum-Grzhimaylo A."/>
            <person name="Cardenas M.E."/>
            <person name="Lodge J.D."/>
            <person name="Laessoe T."/>
            <person name="Pedersen O."/>
            <person name="Smith M.E."/>
            <person name="Kuyper T.W."/>
            <person name="Franco-Molano E.A."/>
            <person name="Baroni T.J."/>
            <person name="Aanen D.K."/>
        </authorList>
    </citation>
    <scope>NUCLEOTIDE SEQUENCE</scope>
    <source>
        <strain evidence="3">D49</strain>
    </source>
</reference>
<dbReference type="AlphaFoldDB" id="A0A9P7K2C0"/>
<gene>
    <name evidence="3" type="ORF">H0H81_003570</name>
</gene>
<dbReference type="CDD" id="cd02795">
    <property type="entry name" value="CBM6-CBM35-CBM36_like"/>
    <property type="match status" value="1"/>
</dbReference>
<feature type="compositionally biased region" description="Pro residues" evidence="1">
    <location>
        <begin position="352"/>
        <end position="366"/>
    </location>
</feature>
<organism evidence="3 4">
    <name type="scientific">Sphagnurus paluster</name>
    <dbReference type="NCBI Taxonomy" id="117069"/>
    <lineage>
        <taxon>Eukaryota</taxon>
        <taxon>Fungi</taxon>
        <taxon>Dikarya</taxon>
        <taxon>Basidiomycota</taxon>
        <taxon>Agaricomycotina</taxon>
        <taxon>Agaricomycetes</taxon>
        <taxon>Agaricomycetidae</taxon>
        <taxon>Agaricales</taxon>
        <taxon>Tricholomatineae</taxon>
        <taxon>Lyophyllaceae</taxon>
        <taxon>Sphagnurus</taxon>
    </lineage>
</organism>
<feature type="region of interest" description="Disordered" evidence="1">
    <location>
        <begin position="347"/>
        <end position="388"/>
    </location>
</feature>
<feature type="compositionally biased region" description="Pro residues" evidence="1">
    <location>
        <begin position="379"/>
        <end position="388"/>
    </location>
</feature>
<dbReference type="EMBL" id="JABCKI010006671">
    <property type="protein sequence ID" value="KAG5634063.1"/>
    <property type="molecule type" value="Genomic_DNA"/>
</dbReference>
<comment type="caution">
    <text evidence="3">The sequence shown here is derived from an EMBL/GenBank/DDBJ whole genome shotgun (WGS) entry which is preliminary data.</text>
</comment>
<dbReference type="Gene3D" id="2.60.120.260">
    <property type="entry name" value="Galactose-binding domain-like"/>
    <property type="match status" value="1"/>
</dbReference>
<name>A0A9P7K2C0_9AGAR</name>
<reference evidence="3" key="1">
    <citation type="submission" date="2021-02" db="EMBL/GenBank/DDBJ databases">
        <authorList>
            <person name="Nieuwenhuis M."/>
            <person name="Van De Peppel L.J.J."/>
        </authorList>
    </citation>
    <scope>NUCLEOTIDE SEQUENCE</scope>
    <source>
        <strain evidence="3">D49</strain>
    </source>
</reference>
<sequence>VLQSTQPHFGRPVTPSLAGTGVSFYGQPSDNLQLNYTFDSSTTLVANLDFTHGIPGKTGVRIWGFDNVTAGVHTVSLIPTAGQPIFDYFVITPYASANLAATTIALDDTDPGIKYSGKWTEQSATVYSSGLSYNGTMHGSTTPGDSFTVSFTGDSISVYGLLSQQTGSHSSTYSIDGGPPTSYNYSFNATPTGTSSLNQNFFSIDVIPGQHNLTVTVTEVTGSQTFWIDYVLYQGVAGTTLFPTSPPTSHTISKTIEGLIIAGVIAFIFLWTMRARIMTFFCASKRKENVYERRAASAMPLPSTPLSPAFQTRTEPYRDDDYDTRRLRIEMENLQRENEIIRAQQALLAHRMPPPPVAPVPPPPPVVHSSHQDDAGPAEAPPPYTLTT</sequence>
<evidence type="ECO:0000256" key="2">
    <source>
        <dbReference type="SAM" id="Phobius"/>
    </source>
</evidence>
<accession>A0A9P7K2C0</accession>
<keyword evidence="2" id="KW-0472">Membrane</keyword>
<evidence type="ECO:0000256" key="1">
    <source>
        <dbReference type="SAM" id="MobiDB-lite"/>
    </source>
</evidence>